<dbReference type="GeneID" id="39873754"/>
<evidence type="ECO:0000313" key="2">
    <source>
        <dbReference type="EMBL" id="GBE59984.1"/>
    </source>
</evidence>
<keyword evidence="3" id="KW-1185">Reference proteome</keyword>
<reference evidence="2 3" key="1">
    <citation type="journal article" date="2017" name="BMC Genomics">
        <title>Whole-genome assembly of Babesia ovata and comparative genomics between closely related pathogens.</title>
        <authorList>
            <person name="Yamagishi J."/>
            <person name="Asada M."/>
            <person name="Hakimi H."/>
            <person name="Tanaka T.Q."/>
            <person name="Sugimoto C."/>
            <person name="Kawazu S."/>
        </authorList>
    </citation>
    <scope>NUCLEOTIDE SEQUENCE [LARGE SCALE GENOMIC DNA]</scope>
    <source>
        <strain evidence="2 3">Miyake</strain>
    </source>
</reference>
<dbReference type="EMBL" id="BDSA01000002">
    <property type="protein sequence ID" value="GBE59984.1"/>
    <property type="molecule type" value="Genomic_DNA"/>
</dbReference>
<keyword evidence="1" id="KW-0472">Membrane</keyword>
<keyword evidence="1" id="KW-0812">Transmembrane</keyword>
<gene>
    <name evidence="2" type="ORF">BOVATA_014770</name>
</gene>
<dbReference type="RefSeq" id="XP_028866227.1">
    <property type="nucleotide sequence ID" value="XM_029010394.1"/>
</dbReference>
<accession>A0A2H6KAG0</accession>
<evidence type="ECO:0000313" key="3">
    <source>
        <dbReference type="Proteomes" id="UP000236319"/>
    </source>
</evidence>
<name>A0A2H6KAG0_9APIC</name>
<organism evidence="2 3">
    <name type="scientific">Babesia ovata</name>
    <dbReference type="NCBI Taxonomy" id="189622"/>
    <lineage>
        <taxon>Eukaryota</taxon>
        <taxon>Sar</taxon>
        <taxon>Alveolata</taxon>
        <taxon>Apicomplexa</taxon>
        <taxon>Aconoidasida</taxon>
        <taxon>Piroplasmida</taxon>
        <taxon>Babesiidae</taxon>
        <taxon>Babesia</taxon>
    </lineage>
</organism>
<feature type="transmembrane region" description="Helical" evidence="1">
    <location>
        <begin position="1496"/>
        <end position="1519"/>
    </location>
</feature>
<evidence type="ECO:0008006" key="4">
    <source>
        <dbReference type="Google" id="ProtNLM"/>
    </source>
</evidence>
<comment type="caution">
    <text evidence="2">The sequence shown here is derived from an EMBL/GenBank/DDBJ whole genome shotgun (WGS) entry which is preliminary data.</text>
</comment>
<proteinExistence type="predicted"/>
<sequence>MSFLHGVLESVKGDENVTKYSVSSELDGILQYLQNSVGKGAALLAGQLKEVCAWLNRYEMHLGRKTGDVITQLGELKDKKIDEEYRKRVSISDTKPLHEQLSDWTNVLKEVETEVKKLEGDYVSKFDSSLKQKIMSEINDITEAVWLLQDSAKEKAYVEQVKAVDRTLDEEEKKLKRQMKLKCEEHRGMVAGTLNGIGVKLKELAGFNTAHFGGIKKNLEDTKEELVKLNCERKGDIRFYIDAIKQKVDESYVILCAKKKELDDLVSSAQQSFVAIQQNVGKQGGVPPNSIYSDWDNLKTKMQNFVKELNGASASDPGGQKAGILREMVSKFGTYAEKFKKEGPGENTFSDIVEEWIDDILRENGVVNAWLDAYFKKRNNFKEPFNGWNSKREENSTRTKKLAGLIAKQLSQQINEAVQGAQSLLTSTTNISDHVRTVHLVSKGFANKIGEKIKTEIQINQFASELVKTLHMSGNDGLLMSAPSSGNTDTDLFRAVRYTICELVGAARQAGWQIGSCTGDDNSGTDIGNVNEAMDKVAEINKQFNDNKDEDVRPHDYGHNIQTALDRVVSKIESLGTFLGKTLDRGGSIQEKIDSDTNGLQSVIEELYKLIKESEDKEHDGIINKNIKEVDLKMDKLRDKVRDKLIELADVVSQADETISHAIDGVKHAISDAAEKTNQAVSHLKSQLLADVEAAFARVTYEVKQLFADQKLADLKALGTLVSRQLKTVKGIIDKDLKSGLKGFLKILSGVQADVSIISVPGNKLTELMNAVHSLPEGSTHSEKLTSLLQKFQNYSGHIYDYVTKDMMQNFASTPKVNGEYAGKLQSIHSHLSTLLSHLREQKHFTHAVPRMLQTLKTSVLSLHSTAFANPAYPVLDAFPKSLVPFVEQLEKGYVNKYEGGEEITWQEHFSNNPTEESGNVSKICLSVFSILNSDLSELKRKCEVTSKSDTINERTEIGRLLMDCGFIVSTTDERQDGELRNKTDCHCGFIDSKLAGEFVSLTHKFRLTETISELFTHLKTYYQVSHHATLSATKHPSNVYQMLTWCAGFRYNHMFSKVDAYVKTLFQKPDDQKNDDYSKIDPMKLRLVATATIQPTNVVELVRSCTRRYDAISWRDCWYGRGVGGSAWNCNEKQCPNQECKLSGDQNAKQSATQNANQTADQICNQHPKCGIKSPLQSFLEDGLPGFLPHQLTKLGCGMECSLGKHRGLPCKTPMGFGDISVAASHTKNGEYLKGILEKLCGKARSPLSILCSFLTCLLQRHPQTLGDMFAFYFNFLNGWANSGTHRKDAFDKAVNKAYFGEAYPQLNVFSIFQNTAPSSNTHTNGALLCLVNCDNAAPSKATCGRYLQPMGFNTWLVFTDKNADKYLSWIVYLTETFYDLLKKLYDDCCIKCNKPGTRCYDKSCVKTCVASHSSVHSNACKSIANCPYSRPTLAKYGFTLQSPYNLSGANDAKNKRTCKDLCNALKHLLDEKNVLFTLAYKTIPQFLFEIRAKFIWTLVALWSLSLLYLLHITVVRLDVLRIRSHLRSPASHRIAAQSLLAAARVRALANVKYFSP</sequence>
<dbReference type="Proteomes" id="UP000236319">
    <property type="component" value="Unassembled WGS sequence"/>
</dbReference>
<evidence type="ECO:0000256" key="1">
    <source>
        <dbReference type="SAM" id="Phobius"/>
    </source>
</evidence>
<protein>
    <recommendedName>
        <fullName evidence="4">C3H1-type domain-containing protein</fullName>
    </recommendedName>
</protein>
<keyword evidence="1" id="KW-1133">Transmembrane helix</keyword>
<dbReference type="VEuPathDB" id="PiroplasmaDB:BOVATA_014770"/>